<feature type="compositionally biased region" description="Low complexity" evidence="3">
    <location>
        <begin position="784"/>
        <end position="812"/>
    </location>
</feature>
<dbReference type="GO" id="GO:0019903">
    <property type="term" value="F:protein phosphatase binding"/>
    <property type="evidence" value="ECO:0007669"/>
    <property type="project" value="InterPro"/>
</dbReference>
<feature type="compositionally biased region" description="Polar residues" evidence="3">
    <location>
        <begin position="650"/>
        <end position="659"/>
    </location>
</feature>
<reference evidence="4 5" key="1">
    <citation type="journal article" date="2024" name="Nat. Commun.">
        <title>Phylogenomics reveals the evolutionary origins of lichenization in chlorophyte algae.</title>
        <authorList>
            <person name="Puginier C."/>
            <person name="Libourel C."/>
            <person name="Otte J."/>
            <person name="Skaloud P."/>
            <person name="Haon M."/>
            <person name="Grisel S."/>
            <person name="Petersen M."/>
            <person name="Berrin J.G."/>
            <person name="Delaux P.M."/>
            <person name="Dal Grande F."/>
            <person name="Keller J."/>
        </authorList>
    </citation>
    <scope>NUCLEOTIDE SEQUENCE [LARGE SCALE GENOMIC DNA]</scope>
    <source>
        <strain evidence="4 5">SAG 2523</strain>
    </source>
</reference>
<feature type="compositionally biased region" description="Low complexity" evidence="3">
    <location>
        <begin position="336"/>
        <end position="345"/>
    </location>
</feature>
<dbReference type="InterPro" id="IPR007587">
    <property type="entry name" value="SAPS"/>
</dbReference>
<dbReference type="Proteomes" id="UP001485043">
    <property type="component" value="Unassembled WGS sequence"/>
</dbReference>
<comment type="similarity">
    <text evidence="1">Belongs to the SAPS family.</text>
</comment>
<dbReference type="AlphaFoldDB" id="A0AAW1SXL8"/>
<feature type="region of interest" description="Disordered" evidence="3">
    <location>
        <begin position="715"/>
        <end position="835"/>
    </location>
</feature>
<dbReference type="Pfam" id="PF04499">
    <property type="entry name" value="SAPS"/>
    <property type="match status" value="1"/>
</dbReference>
<proteinExistence type="inferred from homology"/>
<evidence type="ECO:0000313" key="5">
    <source>
        <dbReference type="Proteomes" id="UP001485043"/>
    </source>
</evidence>
<feature type="region of interest" description="Disordered" evidence="3">
    <location>
        <begin position="608"/>
        <end position="702"/>
    </location>
</feature>
<comment type="caution">
    <text evidence="4">The sequence shown here is derived from an EMBL/GenBank/DDBJ whole genome shotgun (WGS) entry which is preliminary data.</text>
</comment>
<feature type="compositionally biased region" description="Acidic residues" evidence="3">
    <location>
        <begin position="628"/>
        <end position="646"/>
    </location>
</feature>
<dbReference type="PANTHER" id="PTHR12634:SF8">
    <property type="entry name" value="FIERY MOUNTAIN, ISOFORM D"/>
    <property type="match status" value="1"/>
</dbReference>
<dbReference type="PANTHER" id="PTHR12634">
    <property type="entry name" value="SIT4 YEAST -ASSOCIATING PROTEIN-RELATED"/>
    <property type="match status" value="1"/>
</dbReference>
<evidence type="ECO:0000256" key="3">
    <source>
        <dbReference type="SAM" id="MobiDB-lite"/>
    </source>
</evidence>
<feature type="compositionally biased region" description="Polar residues" evidence="3">
    <location>
        <begin position="755"/>
        <end position="767"/>
    </location>
</feature>
<sequence length="852" mass="91676">MFWRQTATTQQTRIETLLDKSNVSVDELLDEDDLIQEAKGLNSRLIDVLREPKALTKLLEYLTRPQPQSAPERERLKFPYAACEVFCCEVEAITDALLDSEQHMAQLFSLLDLDPPLSCMLAGYFSRVVSSLLKMRTERLMEYLQEHSEVFPTLVHHIDTTSIAEVLVRLMGADIGSSTLVAAPDFSWLSDTGLMDALLGTLSSHRPSDAQKNAAGVLAALARTPTSPLAPTLASPEFSERLFEQAFASSRGTLVSVRALDVCIAMLEPRTRFSAMQSGPGQEGLEHQSSGDSQPDSPGAAQAEELDGELKMRGVAGVVQHMDPLARLLNTPHPSPSGSGSPESPLANNVEVYTGELEAGSLRLQQLTPYGALLPPLGMPRLKAVELIAALMQLGDLRAEQAVMEHSLIRVCLDLVHAFPFNNLLHHQVMLLIRYALDSGSDELMDHLFQDCHLLDWLLDAPHSITPTAHPFDTKAATRKPLRAGYLGHMTIIANHLQQQRGQREVVQRCLAADGRWEQWAGTSLAEQNQLQNTTSWNCGRPSRTELRSADSEDGGSLADLEIHEMQADGDLPRSSGLAEGTDDSSDEPSEELMAAARMAQQSLLDATGARGAASFTAGPPRSWQVDNDSDTDSSDADTSDEEDDFPLFTETQHGSQAAGQAIDDDVSVKTSESEDANNNLGAPFGSAARGEFDPFSQLEHNHPSVLDMPLRQAAAVRAGSSPQETKSAHTAPVGDENEEPAHAEPFGASRPEISPSSKGAGQSTSAGVAEPLGWQWDDRSIEGTAMAGTGPGSAATGPHPAATATPSAATADHALDRPLNISSTNGTEYSGSGYWKLPMQLVTDAELELGT</sequence>
<name>A0AAW1SXL8_9CHLO</name>
<gene>
    <name evidence="4" type="ORF">WJX84_004079</name>
</gene>
<protein>
    <submittedName>
        <fullName evidence="4">Uncharacterized protein</fullName>
    </submittedName>
</protein>
<evidence type="ECO:0000313" key="4">
    <source>
        <dbReference type="EMBL" id="KAK9861249.1"/>
    </source>
</evidence>
<feature type="region of interest" description="Disordered" evidence="3">
    <location>
        <begin position="274"/>
        <end position="303"/>
    </location>
</feature>
<feature type="region of interest" description="Disordered" evidence="3">
    <location>
        <begin position="568"/>
        <end position="590"/>
    </location>
</feature>
<feature type="compositionally biased region" description="Polar residues" evidence="3">
    <location>
        <begin position="287"/>
        <end position="296"/>
    </location>
</feature>
<evidence type="ECO:0000256" key="2">
    <source>
        <dbReference type="ARBA" id="ARBA00023306"/>
    </source>
</evidence>
<feature type="region of interest" description="Disordered" evidence="3">
    <location>
        <begin position="327"/>
        <end position="347"/>
    </location>
</feature>
<keyword evidence="5" id="KW-1185">Reference proteome</keyword>
<keyword evidence="2" id="KW-0131">Cell cycle</keyword>
<feature type="compositionally biased region" description="Acidic residues" evidence="3">
    <location>
        <begin position="581"/>
        <end position="590"/>
    </location>
</feature>
<dbReference type="EMBL" id="JALJOV010000788">
    <property type="protein sequence ID" value="KAK9861249.1"/>
    <property type="molecule type" value="Genomic_DNA"/>
</dbReference>
<organism evidence="4 5">
    <name type="scientific">Apatococcus fuscideae</name>
    <dbReference type="NCBI Taxonomy" id="2026836"/>
    <lineage>
        <taxon>Eukaryota</taxon>
        <taxon>Viridiplantae</taxon>
        <taxon>Chlorophyta</taxon>
        <taxon>core chlorophytes</taxon>
        <taxon>Trebouxiophyceae</taxon>
        <taxon>Chlorellales</taxon>
        <taxon>Chlorellaceae</taxon>
        <taxon>Apatococcus</taxon>
    </lineage>
</organism>
<feature type="compositionally biased region" description="Polar residues" evidence="3">
    <location>
        <begin position="821"/>
        <end position="831"/>
    </location>
</feature>
<dbReference type="GO" id="GO:0019888">
    <property type="term" value="F:protein phosphatase regulator activity"/>
    <property type="evidence" value="ECO:0007669"/>
    <property type="project" value="TreeGrafter"/>
</dbReference>
<accession>A0AAW1SXL8</accession>
<feature type="region of interest" description="Disordered" evidence="3">
    <location>
        <begin position="531"/>
        <end position="555"/>
    </location>
</feature>
<evidence type="ECO:0000256" key="1">
    <source>
        <dbReference type="ARBA" id="ARBA00006180"/>
    </source>
</evidence>